<dbReference type="AlphaFoldDB" id="A0AAV2TU31"/>
<dbReference type="EMBL" id="CAXLJL010000822">
    <property type="protein sequence ID" value="CAL5140947.1"/>
    <property type="molecule type" value="Genomic_DNA"/>
</dbReference>
<dbReference type="InterPro" id="IPR045860">
    <property type="entry name" value="Snake_toxin-like_sf"/>
</dbReference>
<accession>A0AAV2TU31</accession>
<proteinExistence type="predicted"/>
<dbReference type="CDD" id="cd00117">
    <property type="entry name" value="TFP"/>
    <property type="match status" value="1"/>
</dbReference>
<dbReference type="SUPFAM" id="SSF57302">
    <property type="entry name" value="Snake toxin-like"/>
    <property type="match status" value="1"/>
</dbReference>
<evidence type="ECO:0000256" key="1">
    <source>
        <dbReference type="SAM" id="SignalP"/>
    </source>
</evidence>
<comment type="caution">
    <text evidence="3">The sequence shown here is derived from an EMBL/GenBank/DDBJ whole genome shotgun (WGS) entry which is preliminary data.</text>
</comment>
<evidence type="ECO:0000313" key="4">
    <source>
        <dbReference type="Proteomes" id="UP001497525"/>
    </source>
</evidence>
<sequence length="125" mass="13830">MFNKMCSIEFVLILTFSLCFRQANAIQCYQCTSCSRPLDRSHAAKQDNCTSCETDIVYGFGSILSIGRSCLRQGQTCQPSDKMVLKSGQVTMCCDTNLCNTNGGKRIAMTKATFIILATLTMLLR</sequence>
<evidence type="ECO:0000313" key="3">
    <source>
        <dbReference type="EMBL" id="CAL5140947.1"/>
    </source>
</evidence>
<keyword evidence="1" id="KW-0732">Signal</keyword>
<feature type="signal peptide" evidence="1">
    <location>
        <begin position="1"/>
        <end position="25"/>
    </location>
</feature>
<dbReference type="EMBL" id="CAXLJL010000822">
    <property type="protein sequence ID" value="CAL5140946.1"/>
    <property type="molecule type" value="Genomic_DNA"/>
</dbReference>
<gene>
    <name evidence="2" type="ORF">CDAUBV1_LOCUS16240</name>
    <name evidence="3" type="ORF">CDAUBV1_LOCUS16241</name>
</gene>
<evidence type="ECO:0000313" key="2">
    <source>
        <dbReference type="EMBL" id="CAL5140946.1"/>
    </source>
</evidence>
<organism evidence="3 4">
    <name type="scientific">Calicophoron daubneyi</name>
    <name type="common">Rumen fluke</name>
    <name type="synonym">Paramphistomum daubneyi</name>
    <dbReference type="NCBI Taxonomy" id="300641"/>
    <lineage>
        <taxon>Eukaryota</taxon>
        <taxon>Metazoa</taxon>
        <taxon>Spiralia</taxon>
        <taxon>Lophotrochozoa</taxon>
        <taxon>Platyhelminthes</taxon>
        <taxon>Trematoda</taxon>
        <taxon>Digenea</taxon>
        <taxon>Plagiorchiida</taxon>
        <taxon>Pronocephalata</taxon>
        <taxon>Paramphistomoidea</taxon>
        <taxon>Paramphistomidae</taxon>
        <taxon>Calicophoron</taxon>
    </lineage>
</organism>
<reference evidence="3" key="1">
    <citation type="submission" date="2024-06" db="EMBL/GenBank/DDBJ databases">
        <authorList>
            <person name="Liu X."/>
            <person name="Lenzi L."/>
            <person name="Haldenby T S."/>
            <person name="Uol C."/>
        </authorList>
    </citation>
    <scope>NUCLEOTIDE SEQUENCE</scope>
</reference>
<protein>
    <submittedName>
        <fullName evidence="3">Uncharacterized protein</fullName>
    </submittedName>
</protein>
<dbReference type="Proteomes" id="UP001497525">
    <property type="component" value="Unassembled WGS sequence"/>
</dbReference>
<name>A0AAV2TU31_CALDB</name>
<feature type="chain" id="PRO_5043291212" evidence="1">
    <location>
        <begin position="26"/>
        <end position="125"/>
    </location>
</feature>